<name>A0ABV7FJ87_9GAMM</name>
<protein>
    <submittedName>
        <fullName evidence="2">GNAT family N-acetyltransferase</fullName>
        <ecNumber evidence="2">2.3.1.-</ecNumber>
    </submittedName>
</protein>
<proteinExistence type="predicted"/>
<dbReference type="EMBL" id="JBHRTF010000006">
    <property type="protein sequence ID" value="MFC3116645.1"/>
    <property type="molecule type" value="Genomic_DNA"/>
</dbReference>
<keyword evidence="2" id="KW-0808">Transferase</keyword>
<dbReference type="RefSeq" id="WP_378120153.1">
    <property type="nucleotide sequence ID" value="NZ_JBHRTF010000006.1"/>
</dbReference>
<dbReference type="PROSITE" id="PS51186">
    <property type="entry name" value="GNAT"/>
    <property type="match status" value="1"/>
</dbReference>
<keyword evidence="2" id="KW-0012">Acyltransferase</keyword>
<accession>A0ABV7FJ87</accession>
<feature type="domain" description="N-acetyltransferase" evidence="1">
    <location>
        <begin position="11"/>
        <end position="160"/>
    </location>
</feature>
<dbReference type="CDD" id="cd04301">
    <property type="entry name" value="NAT_SF"/>
    <property type="match status" value="1"/>
</dbReference>
<dbReference type="Proteomes" id="UP001595555">
    <property type="component" value="Unassembled WGS sequence"/>
</dbReference>
<sequence>MLRRLVLPGAISLRRATENDSDFAEALFVSTREHFYQLPLAPQQIDGLLKQQYQLQQVSYCANFPAAQLYIIEILNQPIGKLLVDISDSYLRLIDFVLLKEKRSKGYGSAILRSLKDLAQQEKLRVQLSVDQQNIGAKKLYLNLGFSVIESSATHDLLCW</sequence>
<evidence type="ECO:0000313" key="3">
    <source>
        <dbReference type="Proteomes" id="UP001595555"/>
    </source>
</evidence>
<dbReference type="SUPFAM" id="SSF55729">
    <property type="entry name" value="Acyl-CoA N-acyltransferases (Nat)"/>
    <property type="match status" value="1"/>
</dbReference>
<evidence type="ECO:0000313" key="2">
    <source>
        <dbReference type="EMBL" id="MFC3116645.1"/>
    </source>
</evidence>
<evidence type="ECO:0000259" key="1">
    <source>
        <dbReference type="PROSITE" id="PS51186"/>
    </source>
</evidence>
<dbReference type="Gene3D" id="3.40.630.30">
    <property type="match status" value="1"/>
</dbReference>
<keyword evidence="3" id="KW-1185">Reference proteome</keyword>
<dbReference type="EC" id="2.3.1.-" evidence="2"/>
<dbReference type="Pfam" id="PF00583">
    <property type="entry name" value="Acetyltransf_1"/>
    <property type="match status" value="1"/>
</dbReference>
<comment type="caution">
    <text evidence="2">The sequence shown here is derived from an EMBL/GenBank/DDBJ whole genome shotgun (WGS) entry which is preliminary data.</text>
</comment>
<dbReference type="InterPro" id="IPR016181">
    <property type="entry name" value="Acyl_CoA_acyltransferase"/>
</dbReference>
<dbReference type="InterPro" id="IPR000182">
    <property type="entry name" value="GNAT_dom"/>
</dbReference>
<dbReference type="GO" id="GO:0016746">
    <property type="term" value="F:acyltransferase activity"/>
    <property type="evidence" value="ECO:0007669"/>
    <property type="project" value="UniProtKB-KW"/>
</dbReference>
<organism evidence="2 3">
    <name type="scientific">Cellvibrio fontiphilus</name>
    <dbReference type="NCBI Taxonomy" id="1815559"/>
    <lineage>
        <taxon>Bacteria</taxon>
        <taxon>Pseudomonadati</taxon>
        <taxon>Pseudomonadota</taxon>
        <taxon>Gammaproteobacteria</taxon>
        <taxon>Cellvibrionales</taxon>
        <taxon>Cellvibrionaceae</taxon>
        <taxon>Cellvibrio</taxon>
    </lineage>
</organism>
<reference evidence="3" key="1">
    <citation type="journal article" date="2019" name="Int. J. Syst. Evol. Microbiol.">
        <title>The Global Catalogue of Microorganisms (GCM) 10K type strain sequencing project: providing services to taxonomists for standard genome sequencing and annotation.</title>
        <authorList>
            <consortium name="The Broad Institute Genomics Platform"/>
            <consortium name="The Broad Institute Genome Sequencing Center for Infectious Disease"/>
            <person name="Wu L."/>
            <person name="Ma J."/>
        </authorList>
    </citation>
    <scope>NUCLEOTIDE SEQUENCE [LARGE SCALE GENOMIC DNA]</scope>
    <source>
        <strain evidence="3">KCTC 52237</strain>
    </source>
</reference>
<gene>
    <name evidence="2" type="ORF">ACFODX_13820</name>
</gene>